<dbReference type="FunFam" id="1.20.5.170:FF:000093">
    <property type="entry name" value="BZIP transcription factor (Eurofung)"/>
    <property type="match status" value="1"/>
</dbReference>
<evidence type="ECO:0000256" key="1">
    <source>
        <dbReference type="SAM" id="MobiDB-lite"/>
    </source>
</evidence>
<dbReference type="GO" id="GO:1903833">
    <property type="term" value="P:positive regulation of cellular response to amino acid starvation"/>
    <property type="evidence" value="ECO:0000318"/>
    <property type="project" value="GO_Central"/>
</dbReference>
<keyword evidence="3" id="KW-1185">Reference proteome</keyword>
<feature type="compositionally biased region" description="Basic and acidic residues" evidence="1">
    <location>
        <begin position="29"/>
        <end position="42"/>
    </location>
</feature>
<feature type="compositionally biased region" description="Polar residues" evidence="1">
    <location>
        <begin position="125"/>
        <end position="145"/>
    </location>
</feature>
<dbReference type="CDD" id="cd14688">
    <property type="entry name" value="bZIP_YAP"/>
    <property type="match status" value="1"/>
</dbReference>
<accession>Q5BF55</accession>
<dbReference type="PANTHER" id="PTHR37012">
    <property type="entry name" value="B-ZIP TRANSCRIPTION FACTOR (EUROFUNG)-RELATED"/>
    <property type="match status" value="1"/>
</dbReference>
<dbReference type="KEGG" id="ani:ANIA_00825"/>
<dbReference type="RefSeq" id="XP_658429.1">
    <property type="nucleotide sequence ID" value="XM_653337.1"/>
</dbReference>
<dbReference type="AlphaFoldDB" id="Q5BF55"/>
<accession>C8VQF0</accession>
<protein>
    <submittedName>
        <fullName evidence="2">B-zip transcription factor (Eurofung)</fullName>
    </submittedName>
</protein>
<organism evidence="2 3">
    <name type="scientific">Emericella nidulans (strain FGSC A4 / ATCC 38163 / CBS 112.46 / NRRL 194 / M139)</name>
    <name type="common">Aspergillus nidulans</name>
    <dbReference type="NCBI Taxonomy" id="227321"/>
    <lineage>
        <taxon>Eukaryota</taxon>
        <taxon>Fungi</taxon>
        <taxon>Dikarya</taxon>
        <taxon>Ascomycota</taxon>
        <taxon>Pezizomycotina</taxon>
        <taxon>Eurotiomycetes</taxon>
        <taxon>Eurotiomycetidae</taxon>
        <taxon>Eurotiales</taxon>
        <taxon>Aspergillaceae</taxon>
        <taxon>Aspergillus</taxon>
        <taxon>Aspergillus subgen. Nidulantes</taxon>
    </lineage>
</organism>
<dbReference type="GeneID" id="2876601"/>
<dbReference type="OrthoDB" id="3535998at2759"/>
<dbReference type="OMA" id="HNAFLEN"/>
<feature type="region of interest" description="Disordered" evidence="1">
    <location>
        <begin position="116"/>
        <end position="164"/>
    </location>
</feature>
<dbReference type="EMBL" id="BN001308">
    <property type="protein sequence ID" value="CBF88710.1"/>
    <property type="molecule type" value="Genomic_DNA"/>
</dbReference>
<gene>
    <name evidence="2" type="ORF">ANIA_00825</name>
</gene>
<dbReference type="SUPFAM" id="SSF57959">
    <property type="entry name" value="Leucine zipper domain"/>
    <property type="match status" value="1"/>
</dbReference>
<dbReference type="GO" id="GO:0000981">
    <property type="term" value="F:DNA-binding transcription factor activity, RNA polymerase II-specific"/>
    <property type="evidence" value="ECO:0000318"/>
    <property type="project" value="GO_Central"/>
</dbReference>
<dbReference type="eggNOG" id="ENOG502SU86">
    <property type="taxonomic scope" value="Eukaryota"/>
</dbReference>
<dbReference type="InParanoid" id="Q5BF55"/>
<dbReference type="Proteomes" id="UP000000560">
    <property type="component" value="Chromosome VIII"/>
</dbReference>
<evidence type="ECO:0000313" key="2">
    <source>
        <dbReference type="EMBL" id="CBF88710.1"/>
    </source>
</evidence>
<dbReference type="GO" id="GO:0000978">
    <property type="term" value="F:RNA polymerase II cis-regulatory region sequence-specific DNA binding"/>
    <property type="evidence" value="ECO:0000318"/>
    <property type="project" value="GO_Central"/>
</dbReference>
<name>Q5BF55_EMENI</name>
<proteinExistence type="predicted"/>
<sequence length="394" mass="44338">MCSNQDPSQPKKKETRAGTRRVTSLTAEQLERKRANDREAQRTIRQRTREHIERLELQVAELKAKGDKFDEVVRRNALLETEIRALRHQLSMATGSPGYQSLEEPYSQQQASLIPSPQYPEALGTNPSSRTPSALSTASQISTSREWPPYGSARSPSKCESSDSEYPVKVEPWGYESHSQVPAPMSVQHPHVGYHPQNTTHLPEPSYQPYQQMYQGPSPRAAGVEIPPQNQHHPDVSYESAQRPVSAPTESPTAPYPTLHPPTHYQQLPTHTAQIPRSGFEYDWVPRSLWRDTKPDGRAGQVTPCATTRREANPLNVPYSAGCFSVPEATSPVPTSDHPNIRFSASKLILRSGMFCDQRQARFANPDIWAMGSSYSENLFHIRAWGWRPLIGRF</sequence>
<reference evidence="3" key="1">
    <citation type="journal article" date="2005" name="Nature">
        <title>Sequencing of Aspergillus nidulans and comparative analysis with A. fumigatus and A. oryzae.</title>
        <authorList>
            <person name="Galagan J.E."/>
            <person name="Calvo S.E."/>
            <person name="Cuomo C."/>
            <person name="Ma L.J."/>
            <person name="Wortman J.R."/>
            <person name="Batzoglou S."/>
            <person name="Lee S.I."/>
            <person name="Basturkmen M."/>
            <person name="Spevak C.C."/>
            <person name="Clutterbuck J."/>
            <person name="Kapitonov V."/>
            <person name="Jurka J."/>
            <person name="Scazzocchio C."/>
            <person name="Farman M."/>
            <person name="Butler J."/>
            <person name="Purcell S."/>
            <person name="Harris S."/>
            <person name="Braus G.H."/>
            <person name="Draht O."/>
            <person name="Busch S."/>
            <person name="D'Enfert C."/>
            <person name="Bouchier C."/>
            <person name="Goldman G.H."/>
            <person name="Bell-Pedersen D."/>
            <person name="Griffiths-Jones S."/>
            <person name="Doonan J.H."/>
            <person name="Yu J."/>
            <person name="Vienken K."/>
            <person name="Pain A."/>
            <person name="Freitag M."/>
            <person name="Selker E.U."/>
            <person name="Archer D.B."/>
            <person name="Penalva M.A."/>
            <person name="Oakley B.R."/>
            <person name="Momany M."/>
            <person name="Tanaka T."/>
            <person name="Kumagai T."/>
            <person name="Asai K."/>
            <person name="Machida M."/>
            <person name="Nierman W.C."/>
            <person name="Denning D.W."/>
            <person name="Caddick M."/>
            <person name="Hynes M."/>
            <person name="Paoletti M."/>
            <person name="Fischer R."/>
            <person name="Miller B."/>
            <person name="Dyer P."/>
            <person name="Sachs M.S."/>
            <person name="Osmani S.A."/>
            <person name="Birren B.W."/>
        </authorList>
    </citation>
    <scope>NUCLEOTIDE SEQUENCE [LARGE SCALE GENOMIC DNA]</scope>
    <source>
        <strain evidence="3">FGSC A4 / ATCC 38163 / CBS 112.46 / NRRL 194 / M139</strain>
    </source>
</reference>
<dbReference type="GO" id="GO:0005667">
    <property type="term" value="C:transcription regulator complex"/>
    <property type="evidence" value="ECO:0000318"/>
    <property type="project" value="GO_Central"/>
</dbReference>
<reference evidence="3" key="2">
    <citation type="journal article" date="2009" name="Fungal Genet. Biol.">
        <title>The 2008 update of the Aspergillus nidulans genome annotation: a community effort.</title>
        <authorList>
            <person name="Wortman J.R."/>
            <person name="Gilsenan J.M."/>
            <person name="Joardar V."/>
            <person name="Deegan J."/>
            <person name="Clutterbuck J."/>
            <person name="Andersen M.R."/>
            <person name="Archer D."/>
            <person name="Bencina M."/>
            <person name="Braus G."/>
            <person name="Coutinho P."/>
            <person name="von Dohren H."/>
            <person name="Doonan J."/>
            <person name="Driessen A.J."/>
            <person name="Durek P."/>
            <person name="Espeso E."/>
            <person name="Fekete E."/>
            <person name="Flipphi M."/>
            <person name="Estrada C.G."/>
            <person name="Geysens S."/>
            <person name="Goldman G."/>
            <person name="de Groot P.W."/>
            <person name="Hansen K."/>
            <person name="Harris S.D."/>
            <person name="Heinekamp T."/>
            <person name="Helmstaedt K."/>
            <person name="Henrissat B."/>
            <person name="Hofmann G."/>
            <person name="Homan T."/>
            <person name="Horio T."/>
            <person name="Horiuchi H."/>
            <person name="James S."/>
            <person name="Jones M."/>
            <person name="Karaffa L."/>
            <person name="Karanyi Z."/>
            <person name="Kato M."/>
            <person name="Keller N."/>
            <person name="Kelly D.E."/>
            <person name="Kiel J.A."/>
            <person name="Kim J.M."/>
            <person name="van der Klei I.J."/>
            <person name="Klis F.M."/>
            <person name="Kovalchuk A."/>
            <person name="Krasevec N."/>
            <person name="Kubicek C.P."/>
            <person name="Liu B."/>
            <person name="Maccabe A."/>
            <person name="Meyer V."/>
            <person name="Mirabito P."/>
            <person name="Miskei M."/>
            <person name="Mos M."/>
            <person name="Mullins J."/>
            <person name="Nelson D.R."/>
            <person name="Nielsen J."/>
            <person name="Oakley B.R."/>
            <person name="Osmani S.A."/>
            <person name="Pakula T."/>
            <person name="Paszewski A."/>
            <person name="Paulsen I."/>
            <person name="Pilsyk S."/>
            <person name="Pocsi I."/>
            <person name="Punt P.J."/>
            <person name="Ram A.F."/>
            <person name="Ren Q."/>
            <person name="Robellet X."/>
            <person name="Robson G."/>
            <person name="Seiboth B."/>
            <person name="van Solingen P."/>
            <person name="Specht T."/>
            <person name="Sun J."/>
            <person name="Taheri-Talesh N."/>
            <person name="Takeshita N."/>
            <person name="Ussery D."/>
            <person name="vanKuyk P.A."/>
            <person name="Visser H."/>
            <person name="van de Vondervoort P.J."/>
            <person name="de Vries R.P."/>
            <person name="Walton J."/>
            <person name="Xiang X."/>
            <person name="Xiong Y."/>
            <person name="Zeng A.P."/>
            <person name="Brandt B.W."/>
            <person name="Cornell M.J."/>
            <person name="van den Hondel C.A."/>
            <person name="Visser J."/>
            <person name="Oliver S.G."/>
            <person name="Turner G."/>
        </authorList>
    </citation>
    <scope>GENOME REANNOTATION</scope>
    <source>
        <strain evidence="3">FGSC A4 / ATCC 38163 / CBS 112.46 / NRRL 194 / M139</strain>
    </source>
</reference>
<evidence type="ECO:0000313" key="3">
    <source>
        <dbReference type="Proteomes" id="UP000000560"/>
    </source>
</evidence>
<feature type="region of interest" description="Disordered" evidence="1">
    <location>
        <begin position="1"/>
        <end position="42"/>
    </location>
</feature>
<dbReference type="GO" id="GO:0045944">
    <property type="term" value="P:positive regulation of transcription by RNA polymerase II"/>
    <property type="evidence" value="ECO:0000318"/>
    <property type="project" value="GO_Central"/>
</dbReference>
<dbReference type="Gene3D" id="1.20.5.170">
    <property type="match status" value="1"/>
</dbReference>
<dbReference type="InterPro" id="IPR046347">
    <property type="entry name" value="bZIP_sf"/>
</dbReference>
<dbReference type="HOGENOM" id="CLU_602650_0_0_1"/>
<feature type="region of interest" description="Disordered" evidence="1">
    <location>
        <begin position="224"/>
        <end position="256"/>
    </location>
</feature>